<accession>A0A939JAR5</accession>
<reference evidence="2" key="1">
    <citation type="submission" date="2021-03" db="EMBL/GenBank/DDBJ databases">
        <title>Roseibium sp. CAU 1637 isolated from Incheon.</title>
        <authorList>
            <person name="Kim W."/>
        </authorList>
    </citation>
    <scope>NUCLEOTIDE SEQUENCE</scope>
    <source>
        <strain evidence="2">CAU 1637</strain>
    </source>
</reference>
<comment type="caution">
    <text evidence="2">The sequence shown here is derived from an EMBL/GenBank/DDBJ whole genome shotgun (WGS) entry which is preliminary data.</text>
</comment>
<gene>
    <name evidence="2" type="ORF">J0X15_15855</name>
</gene>
<keyword evidence="3" id="KW-1185">Reference proteome</keyword>
<feature type="coiled-coil region" evidence="1">
    <location>
        <begin position="28"/>
        <end position="88"/>
    </location>
</feature>
<dbReference type="EMBL" id="JAFLNF010000007">
    <property type="protein sequence ID" value="MBO0346703.1"/>
    <property type="molecule type" value="Genomic_DNA"/>
</dbReference>
<dbReference type="RefSeq" id="WP_206942782.1">
    <property type="nucleotide sequence ID" value="NZ_JAFLNF010000007.1"/>
</dbReference>
<evidence type="ECO:0000256" key="1">
    <source>
        <dbReference type="SAM" id="Coils"/>
    </source>
</evidence>
<organism evidence="2 3">
    <name type="scientific">Roseibium limicola</name>
    <dbReference type="NCBI Taxonomy" id="2816037"/>
    <lineage>
        <taxon>Bacteria</taxon>
        <taxon>Pseudomonadati</taxon>
        <taxon>Pseudomonadota</taxon>
        <taxon>Alphaproteobacteria</taxon>
        <taxon>Hyphomicrobiales</taxon>
        <taxon>Stappiaceae</taxon>
        <taxon>Roseibium</taxon>
    </lineage>
</organism>
<proteinExistence type="predicted"/>
<dbReference type="AlphaFoldDB" id="A0A939JAR5"/>
<dbReference type="Proteomes" id="UP000664779">
    <property type="component" value="Unassembled WGS sequence"/>
</dbReference>
<name>A0A939JAR5_9HYPH</name>
<evidence type="ECO:0000313" key="3">
    <source>
        <dbReference type="Proteomes" id="UP000664779"/>
    </source>
</evidence>
<keyword evidence="1" id="KW-0175">Coiled coil</keyword>
<sequence>MADDGKALVGGMIAGTAVLAAGFAQTALSSIEAARQAKLERIDELNAAREAAHISGMQIAHADALRLAKAALEHIADLEAENAMLRKAIVSRDRILRSRAHV</sequence>
<evidence type="ECO:0000313" key="2">
    <source>
        <dbReference type="EMBL" id="MBO0346703.1"/>
    </source>
</evidence>
<protein>
    <submittedName>
        <fullName evidence="2">Uncharacterized protein</fullName>
    </submittedName>
</protein>